<dbReference type="InterPro" id="IPR036388">
    <property type="entry name" value="WH-like_DNA-bd_sf"/>
</dbReference>
<dbReference type="EMBL" id="KV878336">
    <property type="protein sequence ID" value="OJJ51306.1"/>
    <property type="molecule type" value="Genomic_DNA"/>
</dbReference>
<evidence type="ECO:0000259" key="8">
    <source>
        <dbReference type="PROSITE" id="PS50039"/>
    </source>
</evidence>
<feature type="compositionally biased region" description="Polar residues" evidence="7">
    <location>
        <begin position="188"/>
        <end position="223"/>
    </location>
</feature>
<feature type="domain" description="Fork-head" evidence="8">
    <location>
        <begin position="233"/>
        <end position="329"/>
    </location>
</feature>
<dbReference type="OrthoDB" id="5954824at2759"/>
<evidence type="ECO:0000256" key="1">
    <source>
        <dbReference type="ARBA" id="ARBA00004123"/>
    </source>
</evidence>
<dbReference type="GO" id="GO:0005634">
    <property type="term" value="C:nucleus"/>
    <property type="evidence" value="ECO:0007669"/>
    <property type="project" value="UniProtKB-SubCell"/>
</dbReference>
<feature type="region of interest" description="Disordered" evidence="7">
    <location>
        <begin position="319"/>
        <end position="394"/>
    </location>
</feature>
<feature type="region of interest" description="Disordered" evidence="7">
    <location>
        <begin position="188"/>
        <end position="230"/>
    </location>
</feature>
<feature type="DNA-binding region" description="Fork-head" evidence="6">
    <location>
        <begin position="233"/>
        <end position="329"/>
    </location>
</feature>
<dbReference type="InterPro" id="IPR001766">
    <property type="entry name" value="Fork_head_dom"/>
</dbReference>
<dbReference type="PROSITE" id="PS00658">
    <property type="entry name" value="FORK_HEAD_2"/>
    <property type="match status" value="1"/>
</dbReference>
<name>A0A1L9SVV0_9EURO</name>
<dbReference type="SMART" id="SM00339">
    <property type="entry name" value="FH"/>
    <property type="match status" value="1"/>
</dbReference>
<reference evidence="10" key="1">
    <citation type="journal article" date="2017" name="Genome Biol.">
        <title>Comparative genomics reveals high biological diversity and specific adaptations in the industrially and medically important fungal genus Aspergillus.</title>
        <authorList>
            <person name="de Vries R.P."/>
            <person name="Riley R."/>
            <person name="Wiebenga A."/>
            <person name="Aguilar-Osorio G."/>
            <person name="Amillis S."/>
            <person name="Uchima C.A."/>
            <person name="Anderluh G."/>
            <person name="Asadollahi M."/>
            <person name="Askin M."/>
            <person name="Barry K."/>
            <person name="Battaglia E."/>
            <person name="Bayram O."/>
            <person name="Benocci T."/>
            <person name="Braus-Stromeyer S.A."/>
            <person name="Caldana C."/>
            <person name="Canovas D."/>
            <person name="Cerqueira G.C."/>
            <person name="Chen F."/>
            <person name="Chen W."/>
            <person name="Choi C."/>
            <person name="Clum A."/>
            <person name="Dos Santos R.A."/>
            <person name="Damasio A.R."/>
            <person name="Diallinas G."/>
            <person name="Emri T."/>
            <person name="Fekete E."/>
            <person name="Flipphi M."/>
            <person name="Freyberg S."/>
            <person name="Gallo A."/>
            <person name="Gournas C."/>
            <person name="Habgood R."/>
            <person name="Hainaut M."/>
            <person name="Harispe M.L."/>
            <person name="Henrissat B."/>
            <person name="Hilden K.S."/>
            <person name="Hope R."/>
            <person name="Hossain A."/>
            <person name="Karabika E."/>
            <person name="Karaffa L."/>
            <person name="Karanyi Z."/>
            <person name="Krasevec N."/>
            <person name="Kuo A."/>
            <person name="Kusch H."/>
            <person name="LaButti K."/>
            <person name="Lagendijk E.L."/>
            <person name="Lapidus A."/>
            <person name="Levasseur A."/>
            <person name="Lindquist E."/>
            <person name="Lipzen A."/>
            <person name="Logrieco A.F."/>
            <person name="MacCabe A."/>
            <person name="Maekelae M.R."/>
            <person name="Malavazi I."/>
            <person name="Melin P."/>
            <person name="Meyer V."/>
            <person name="Mielnichuk N."/>
            <person name="Miskei M."/>
            <person name="Molnar A.P."/>
            <person name="Mule G."/>
            <person name="Ngan C.Y."/>
            <person name="Orejas M."/>
            <person name="Orosz E."/>
            <person name="Ouedraogo J.P."/>
            <person name="Overkamp K.M."/>
            <person name="Park H.-S."/>
            <person name="Perrone G."/>
            <person name="Piumi F."/>
            <person name="Punt P.J."/>
            <person name="Ram A.F."/>
            <person name="Ramon A."/>
            <person name="Rauscher S."/>
            <person name="Record E."/>
            <person name="Riano-Pachon D.M."/>
            <person name="Robert V."/>
            <person name="Roehrig J."/>
            <person name="Ruller R."/>
            <person name="Salamov A."/>
            <person name="Salih N.S."/>
            <person name="Samson R.A."/>
            <person name="Sandor E."/>
            <person name="Sanguinetti M."/>
            <person name="Schuetze T."/>
            <person name="Sepcic K."/>
            <person name="Shelest E."/>
            <person name="Sherlock G."/>
            <person name="Sophianopoulou V."/>
            <person name="Squina F.M."/>
            <person name="Sun H."/>
            <person name="Susca A."/>
            <person name="Todd R.B."/>
            <person name="Tsang A."/>
            <person name="Unkles S.E."/>
            <person name="van de Wiele N."/>
            <person name="van Rossen-Uffink D."/>
            <person name="Oliveira J.V."/>
            <person name="Vesth T.C."/>
            <person name="Visser J."/>
            <person name="Yu J.-H."/>
            <person name="Zhou M."/>
            <person name="Andersen M.R."/>
            <person name="Archer D.B."/>
            <person name="Baker S.E."/>
            <person name="Benoit I."/>
            <person name="Brakhage A.A."/>
            <person name="Braus G.H."/>
            <person name="Fischer R."/>
            <person name="Frisvad J.C."/>
            <person name="Goldman G.H."/>
            <person name="Houbraken J."/>
            <person name="Oakley B."/>
            <person name="Pocsi I."/>
            <person name="Scazzocchio C."/>
            <person name="Seiboth B."/>
            <person name="vanKuyk P.A."/>
            <person name="Wortman J."/>
            <person name="Dyer P.S."/>
            <person name="Grigoriev I.V."/>
        </authorList>
    </citation>
    <scope>NUCLEOTIDE SEQUENCE [LARGE SCALE GENOMIC DNA]</scope>
    <source>
        <strain evidence="10">CBS 506.65</strain>
    </source>
</reference>
<dbReference type="RefSeq" id="XP_022585816.1">
    <property type="nucleotide sequence ID" value="XM_022721289.1"/>
</dbReference>
<feature type="region of interest" description="Disordered" evidence="7">
    <location>
        <begin position="1"/>
        <end position="23"/>
    </location>
</feature>
<dbReference type="InterPro" id="IPR036390">
    <property type="entry name" value="WH_DNA-bd_sf"/>
</dbReference>
<dbReference type="CDD" id="cd00059">
    <property type="entry name" value="FH_FOX"/>
    <property type="match status" value="1"/>
</dbReference>
<dbReference type="AlphaFoldDB" id="A0A1L9SVV0"/>
<evidence type="ECO:0000256" key="6">
    <source>
        <dbReference type="PROSITE-ProRule" id="PRU00089"/>
    </source>
</evidence>
<keyword evidence="3 6" id="KW-0238">DNA-binding</keyword>
<gene>
    <name evidence="9" type="ORF">ASPZODRAFT_12144</name>
</gene>
<dbReference type="PANTHER" id="PTHR45881:SF5">
    <property type="entry name" value="FORK-HEAD DOMAIN-CONTAINING PROTEIN"/>
    <property type="match status" value="1"/>
</dbReference>
<dbReference type="Gene3D" id="1.10.10.10">
    <property type="entry name" value="Winged helix-like DNA-binding domain superfamily/Winged helix DNA-binding domain"/>
    <property type="match status" value="1"/>
</dbReference>
<protein>
    <recommendedName>
        <fullName evidence="8">Fork-head domain-containing protein</fullName>
    </recommendedName>
</protein>
<sequence length="481" mass="52124">MPSSSSSSSSPTSVASSNPTASSSLPSFHCYHYSHAANSRLPPGNNKLSSDSPSTCYQQAKRVADQIVPNTTPLTTGDPCPSVVPGLNYAFAPAPAEMMPFPQTSHEESWIKGTAYGSVLNQSQIPRALLVHQDGIQPFSRGNHHRVASHPVPMAHPSYENKCATDWSTVSHLSYQHQHSAGDVIDLTHSTRSPSISSASYQTPGPSDKTASFQSNDTDGIRTSSKDANEDKNVELPYSTLIYQALINTSGNMLSLQEIYKWFEENTSKGKDKSKGWQNSVRHNLSMNAAFEAVKGEPSNGKKGGNLWRLTEEAIQNGVMSTTRFRKQATYKRTMSSDSPAPQRQQSGAKGGKAARNSARLRGQEDKARKEKSRQQYPAFDRPRQTPVHPPPAHMMWQFHTPVPHPPNPPHTADSLAAGLETVVGCTHHLPPSLFCDMPGSGPDYSHLNLNFGLGAAAVFGINSNGYGANNELPTDLQLGV</sequence>
<keyword evidence="5 6" id="KW-0539">Nucleus</keyword>
<feature type="compositionally biased region" description="Polar residues" evidence="7">
    <location>
        <begin position="331"/>
        <end position="348"/>
    </location>
</feature>
<evidence type="ECO:0000313" key="9">
    <source>
        <dbReference type="EMBL" id="OJJ51306.1"/>
    </source>
</evidence>
<evidence type="ECO:0000313" key="10">
    <source>
        <dbReference type="Proteomes" id="UP000184188"/>
    </source>
</evidence>
<dbReference type="VEuPathDB" id="FungiDB:ASPZODRAFT_12144"/>
<comment type="subcellular location">
    <subcellularLocation>
        <location evidence="1 6">Nucleus</location>
    </subcellularLocation>
</comment>
<keyword evidence="2" id="KW-0805">Transcription regulation</keyword>
<proteinExistence type="predicted"/>
<dbReference type="PROSITE" id="PS50039">
    <property type="entry name" value="FORK_HEAD_3"/>
    <property type="match status" value="1"/>
</dbReference>
<dbReference type="SUPFAM" id="SSF46785">
    <property type="entry name" value="Winged helix' DNA-binding domain"/>
    <property type="match status" value="1"/>
</dbReference>
<organism evidence="9 10">
    <name type="scientific">Penicilliopsis zonata CBS 506.65</name>
    <dbReference type="NCBI Taxonomy" id="1073090"/>
    <lineage>
        <taxon>Eukaryota</taxon>
        <taxon>Fungi</taxon>
        <taxon>Dikarya</taxon>
        <taxon>Ascomycota</taxon>
        <taxon>Pezizomycotina</taxon>
        <taxon>Eurotiomycetes</taxon>
        <taxon>Eurotiomycetidae</taxon>
        <taxon>Eurotiales</taxon>
        <taxon>Aspergillaceae</taxon>
        <taxon>Penicilliopsis</taxon>
    </lineage>
</organism>
<dbReference type="GO" id="GO:0000978">
    <property type="term" value="F:RNA polymerase II cis-regulatory region sequence-specific DNA binding"/>
    <property type="evidence" value="ECO:0007669"/>
    <property type="project" value="TreeGrafter"/>
</dbReference>
<dbReference type="PANTHER" id="PTHR45881">
    <property type="entry name" value="CHECKPOINT SUPPRESSOR 1-LIKE, ISOFORM A-RELATED"/>
    <property type="match status" value="1"/>
</dbReference>
<dbReference type="STRING" id="1073090.A0A1L9SVV0"/>
<evidence type="ECO:0000256" key="2">
    <source>
        <dbReference type="ARBA" id="ARBA00023015"/>
    </source>
</evidence>
<dbReference type="Proteomes" id="UP000184188">
    <property type="component" value="Unassembled WGS sequence"/>
</dbReference>
<keyword evidence="10" id="KW-1185">Reference proteome</keyword>
<accession>A0A1L9SVV0</accession>
<dbReference type="GO" id="GO:0000981">
    <property type="term" value="F:DNA-binding transcription factor activity, RNA polymerase II-specific"/>
    <property type="evidence" value="ECO:0007669"/>
    <property type="project" value="TreeGrafter"/>
</dbReference>
<evidence type="ECO:0000256" key="5">
    <source>
        <dbReference type="ARBA" id="ARBA00023242"/>
    </source>
</evidence>
<dbReference type="GeneID" id="34607754"/>
<evidence type="ECO:0000256" key="7">
    <source>
        <dbReference type="SAM" id="MobiDB-lite"/>
    </source>
</evidence>
<keyword evidence="4" id="KW-0804">Transcription</keyword>
<dbReference type="Pfam" id="PF00250">
    <property type="entry name" value="Forkhead"/>
    <property type="match status" value="1"/>
</dbReference>
<evidence type="ECO:0000256" key="3">
    <source>
        <dbReference type="ARBA" id="ARBA00023125"/>
    </source>
</evidence>
<evidence type="ECO:0000256" key="4">
    <source>
        <dbReference type="ARBA" id="ARBA00023163"/>
    </source>
</evidence>
<dbReference type="InterPro" id="IPR030456">
    <property type="entry name" value="TF_fork_head_CS_2"/>
</dbReference>